<keyword evidence="1" id="KW-1133">Transmembrane helix</keyword>
<sequence length="81" mass="8845">MKKQDLVSLWGDTVGVSDLIRSIILSVILTMGAFFIAPADDPTKQLFFGLGGAVLSFIINSVLVKPKRKLEALTEESEEHV</sequence>
<keyword evidence="1" id="KW-0812">Transmembrane</keyword>
<evidence type="ECO:0008006" key="4">
    <source>
        <dbReference type="Google" id="ProtNLM"/>
    </source>
</evidence>
<dbReference type="OrthoDB" id="1924966at2"/>
<proteinExistence type="predicted"/>
<dbReference type="RefSeq" id="WP_136135749.1">
    <property type="nucleotide sequence ID" value="NZ_SDGV01000001.1"/>
</dbReference>
<evidence type="ECO:0000313" key="3">
    <source>
        <dbReference type="Proteomes" id="UP000310506"/>
    </source>
</evidence>
<gene>
    <name evidence="2" type="ORF">ESZ54_00690</name>
</gene>
<evidence type="ECO:0000313" key="2">
    <source>
        <dbReference type="EMBL" id="THB62363.1"/>
    </source>
</evidence>
<comment type="caution">
    <text evidence="2">The sequence shown here is derived from an EMBL/GenBank/DDBJ whole genome shotgun (WGS) entry which is preliminary data.</text>
</comment>
<accession>A0A4S3B8I2</accession>
<dbReference type="Proteomes" id="UP000310506">
    <property type="component" value="Unassembled WGS sequence"/>
</dbReference>
<feature type="transmembrane region" description="Helical" evidence="1">
    <location>
        <begin position="45"/>
        <end position="64"/>
    </location>
</feature>
<feature type="transmembrane region" description="Helical" evidence="1">
    <location>
        <begin position="20"/>
        <end position="39"/>
    </location>
</feature>
<reference evidence="2 3" key="1">
    <citation type="submission" date="2019-01" db="EMBL/GenBank/DDBJ databases">
        <title>Vagococcus silagei sp. nov. isolated from brewer's grain.</title>
        <authorList>
            <person name="Guu J.-R."/>
        </authorList>
    </citation>
    <scope>NUCLEOTIDE SEQUENCE [LARGE SCALE GENOMIC DNA]</scope>
    <source>
        <strain evidence="2 3">2B-2</strain>
    </source>
</reference>
<keyword evidence="1" id="KW-0472">Membrane</keyword>
<name>A0A4S3B8I2_9ENTE</name>
<dbReference type="AlphaFoldDB" id="A0A4S3B8I2"/>
<keyword evidence="3" id="KW-1185">Reference proteome</keyword>
<protein>
    <recommendedName>
        <fullName evidence="4">Holin</fullName>
    </recommendedName>
</protein>
<evidence type="ECO:0000256" key="1">
    <source>
        <dbReference type="SAM" id="Phobius"/>
    </source>
</evidence>
<organism evidence="2 3">
    <name type="scientific">Vagococcus silagei</name>
    <dbReference type="NCBI Taxonomy" id="2508885"/>
    <lineage>
        <taxon>Bacteria</taxon>
        <taxon>Bacillati</taxon>
        <taxon>Bacillota</taxon>
        <taxon>Bacilli</taxon>
        <taxon>Lactobacillales</taxon>
        <taxon>Enterococcaceae</taxon>
        <taxon>Vagococcus</taxon>
    </lineage>
</organism>
<dbReference type="EMBL" id="SDGV01000001">
    <property type="protein sequence ID" value="THB62363.1"/>
    <property type="molecule type" value="Genomic_DNA"/>
</dbReference>